<dbReference type="Proteomes" id="UP001596405">
    <property type="component" value="Unassembled WGS sequence"/>
</dbReference>
<dbReference type="PANTHER" id="PTHR43800">
    <property type="entry name" value="PEPTIDYL-LYSINE N-ACETYLTRANSFERASE YJAB"/>
    <property type="match status" value="1"/>
</dbReference>
<evidence type="ECO:0000256" key="1">
    <source>
        <dbReference type="ARBA" id="ARBA00022679"/>
    </source>
</evidence>
<dbReference type="Pfam" id="PF13508">
    <property type="entry name" value="Acetyltransf_7"/>
    <property type="match status" value="1"/>
</dbReference>
<dbReference type="EC" id="2.3.1.-" evidence="4"/>
<dbReference type="SUPFAM" id="SSF55729">
    <property type="entry name" value="Acyl-CoA N-acyltransferases (Nat)"/>
    <property type="match status" value="1"/>
</dbReference>
<keyword evidence="1 4" id="KW-0808">Transferase</keyword>
<dbReference type="InterPro" id="IPR000182">
    <property type="entry name" value="GNAT_dom"/>
</dbReference>
<dbReference type="GO" id="GO:0016746">
    <property type="term" value="F:acyltransferase activity"/>
    <property type="evidence" value="ECO:0007669"/>
    <property type="project" value="UniProtKB-KW"/>
</dbReference>
<protein>
    <submittedName>
        <fullName evidence="4">GNAT family N-acetyltransferase</fullName>
        <ecNumber evidence="4">2.3.1.-</ecNumber>
    </submittedName>
</protein>
<organism evidence="4 5">
    <name type="scientific">Rufibacter roseus</name>
    <dbReference type="NCBI Taxonomy" id="1567108"/>
    <lineage>
        <taxon>Bacteria</taxon>
        <taxon>Pseudomonadati</taxon>
        <taxon>Bacteroidota</taxon>
        <taxon>Cytophagia</taxon>
        <taxon>Cytophagales</taxon>
        <taxon>Hymenobacteraceae</taxon>
        <taxon>Rufibacter</taxon>
    </lineage>
</organism>
<sequence length="156" mass="17482">MIQQRTDKVELESASAGEYEEILEVWEASVRATHHFVSEDEIHFYRPLILQQLLPQVQLTCARNEAGNMLGFSGVADGKLEMLFLHPAVRGKGIGRKLLQHAVQQQKVTKVDVNEENEQAVGFYLHEGFQVASRSPVDGMGNPHPILHLELVESKA</sequence>
<comment type="caution">
    <text evidence="4">The sequence shown here is derived from an EMBL/GenBank/DDBJ whole genome shotgun (WGS) entry which is preliminary data.</text>
</comment>
<accession>A0ABW2DKK6</accession>
<feature type="domain" description="N-acetyltransferase" evidence="3">
    <location>
        <begin position="9"/>
        <end position="156"/>
    </location>
</feature>
<dbReference type="Gene3D" id="3.40.630.30">
    <property type="match status" value="1"/>
</dbReference>
<evidence type="ECO:0000313" key="5">
    <source>
        <dbReference type="Proteomes" id="UP001596405"/>
    </source>
</evidence>
<evidence type="ECO:0000259" key="3">
    <source>
        <dbReference type="PROSITE" id="PS51186"/>
    </source>
</evidence>
<evidence type="ECO:0000313" key="4">
    <source>
        <dbReference type="EMBL" id="MFC6998407.1"/>
    </source>
</evidence>
<dbReference type="CDD" id="cd04301">
    <property type="entry name" value="NAT_SF"/>
    <property type="match status" value="1"/>
</dbReference>
<dbReference type="RefSeq" id="WP_066617627.1">
    <property type="nucleotide sequence ID" value="NZ_JBHSYQ010000005.1"/>
</dbReference>
<dbReference type="InterPro" id="IPR016181">
    <property type="entry name" value="Acyl_CoA_acyltransferase"/>
</dbReference>
<reference evidence="5" key="1">
    <citation type="journal article" date="2019" name="Int. J. Syst. Evol. Microbiol.">
        <title>The Global Catalogue of Microorganisms (GCM) 10K type strain sequencing project: providing services to taxonomists for standard genome sequencing and annotation.</title>
        <authorList>
            <consortium name="The Broad Institute Genomics Platform"/>
            <consortium name="The Broad Institute Genome Sequencing Center for Infectious Disease"/>
            <person name="Wu L."/>
            <person name="Ma J."/>
        </authorList>
    </citation>
    <scope>NUCLEOTIDE SEQUENCE [LARGE SCALE GENOMIC DNA]</scope>
    <source>
        <strain evidence="5">CGMCC 4.7393</strain>
    </source>
</reference>
<dbReference type="EMBL" id="JBHSYQ010000005">
    <property type="protein sequence ID" value="MFC6998407.1"/>
    <property type="molecule type" value="Genomic_DNA"/>
</dbReference>
<keyword evidence="5" id="KW-1185">Reference proteome</keyword>
<name>A0ABW2DKK6_9BACT</name>
<gene>
    <name evidence="4" type="ORF">ACFQHR_12280</name>
</gene>
<dbReference type="PANTHER" id="PTHR43800:SF1">
    <property type="entry name" value="PEPTIDYL-LYSINE N-ACETYLTRANSFERASE YJAB"/>
    <property type="match status" value="1"/>
</dbReference>
<evidence type="ECO:0000256" key="2">
    <source>
        <dbReference type="ARBA" id="ARBA00023315"/>
    </source>
</evidence>
<keyword evidence="2 4" id="KW-0012">Acyltransferase</keyword>
<dbReference type="PROSITE" id="PS51186">
    <property type="entry name" value="GNAT"/>
    <property type="match status" value="1"/>
</dbReference>
<proteinExistence type="predicted"/>